<gene>
    <name evidence="2" type="ORF">Slati_2257200</name>
</gene>
<sequence>MNARIAGRLCALRGAPPRADAAPAASEVDTSATPDLGSLPALPAIPVPIEVANGDTHTHCQASEPHKNLSACVEMVRPRQVLLWSQTTWGLAIPKNTKGNISLKAGNLILPS</sequence>
<reference evidence="2" key="2">
    <citation type="journal article" date="2024" name="Plant">
        <title>Genomic evolution and insights into agronomic trait innovations of Sesamum species.</title>
        <authorList>
            <person name="Miao H."/>
            <person name="Wang L."/>
            <person name="Qu L."/>
            <person name="Liu H."/>
            <person name="Sun Y."/>
            <person name="Le M."/>
            <person name="Wang Q."/>
            <person name="Wei S."/>
            <person name="Zheng Y."/>
            <person name="Lin W."/>
            <person name="Duan Y."/>
            <person name="Cao H."/>
            <person name="Xiong S."/>
            <person name="Wang X."/>
            <person name="Wei L."/>
            <person name="Li C."/>
            <person name="Ma Q."/>
            <person name="Ju M."/>
            <person name="Zhao R."/>
            <person name="Li G."/>
            <person name="Mu C."/>
            <person name="Tian Q."/>
            <person name="Mei H."/>
            <person name="Zhang T."/>
            <person name="Gao T."/>
            <person name="Zhang H."/>
        </authorList>
    </citation>
    <scope>NUCLEOTIDE SEQUENCE</scope>
    <source>
        <strain evidence="2">KEN1</strain>
    </source>
</reference>
<organism evidence="2">
    <name type="scientific">Sesamum latifolium</name>
    <dbReference type="NCBI Taxonomy" id="2727402"/>
    <lineage>
        <taxon>Eukaryota</taxon>
        <taxon>Viridiplantae</taxon>
        <taxon>Streptophyta</taxon>
        <taxon>Embryophyta</taxon>
        <taxon>Tracheophyta</taxon>
        <taxon>Spermatophyta</taxon>
        <taxon>Magnoliopsida</taxon>
        <taxon>eudicotyledons</taxon>
        <taxon>Gunneridae</taxon>
        <taxon>Pentapetalae</taxon>
        <taxon>asterids</taxon>
        <taxon>lamiids</taxon>
        <taxon>Lamiales</taxon>
        <taxon>Pedaliaceae</taxon>
        <taxon>Sesamum</taxon>
    </lineage>
</organism>
<accession>A0AAW2WUR5</accession>
<dbReference type="AlphaFoldDB" id="A0AAW2WUR5"/>
<protein>
    <submittedName>
        <fullName evidence="2">Uncharacterized protein</fullName>
    </submittedName>
</protein>
<dbReference type="EMBL" id="JACGWN010000007">
    <property type="protein sequence ID" value="KAL0445345.1"/>
    <property type="molecule type" value="Genomic_DNA"/>
</dbReference>
<comment type="caution">
    <text evidence="2">The sequence shown here is derived from an EMBL/GenBank/DDBJ whole genome shotgun (WGS) entry which is preliminary data.</text>
</comment>
<evidence type="ECO:0000256" key="1">
    <source>
        <dbReference type="SAM" id="MobiDB-lite"/>
    </source>
</evidence>
<feature type="compositionally biased region" description="Low complexity" evidence="1">
    <location>
        <begin position="16"/>
        <end position="25"/>
    </location>
</feature>
<name>A0AAW2WUR5_9LAMI</name>
<reference evidence="2" key="1">
    <citation type="submission" date="2020-06" db="EMBL/GenBank/DDBJ databases">
        <authorList>
            <person name="Li T."/>
            <person name="Hu X."/>
            <person name="Zhang T."/>
            <person name="Song X."/>
            <person name="Zhang H."/>
            <person name="Dai N."/>
            <person name="Sheng W."/>
            <person name="Hou X."/>
            <person name="Wei L."/>
        </authorList>
    </citation>
    <scope>NUCLEOTIDE SEQUENCE</scope>
    <source>
        <strain evidence="2">KEN1</strain>
        <tissue evidence="2">Leaf</tissue>
    </source>
</reference>
<evidence type="ECO:0000313" key="2">
    <source>
        <dbReference type="EMBL" id="KAL0445345.1"/>
    </source>
</evidence>
<feature type="region of interest" description="Disordered" evidence="1">
    <location>
        <begin position="16"/>
        <end position="37"/>
    </location>
</feature>
<proteinExistence type="predicted"/>